<feature type="non-terminal residue" evidence="5">
    <location>
        <position position="534"/>
    </location>
</feature>
<dbReference type="EMBL" id="JBAMMX010000004">
    <property type="protein sequence ID" value="KAK6942779.1"/>
    <property type="molecule type" value="Genomic_DNA"/>
</dbReference>
<gene>
    <name evidence="5" type="ORF">RJ641_028156</name>
</gene>
<dbReference type="AlphaFoldDB" id="A0AAN8ZIR8"/>
<dbReference type="Proteomes" id="UP001370490">
    <property type="component" value="Unassembled WGS sequence"/>
</dbReference>
<comment type="similarity">
    <text evidence="1">Belongs to the UDP-glycosyltransferase family.</text>
</comment>
<proteinExistence type="inferred from homology"/>
<feature type="region of interest" description="Disordered" evidence="3">
    <location>
        <begin position="418"/>
        <end position="442"/>
    </location>
</feature>
<evidence type="ECO:0000259" key="4">
    <source>
        <dbReference type="Pfam" id="PF26168"/>
    </source>
</evidence>
<dbReference type="PANTHER" id="PTHR11926:SF774">
    <property type="entry name" value="UDP-GLYCOSYLTRANSFERASE 85A1-RELATED"/>
    <property type="match status" value="1"/>
</dbReference>
<dbReference type="PANTHER" id="PTHR11926">
    <property type="entry name" value="GLUCOSYL/GLUCURONOSYL TRANSFERASES"/>
    <property type="match status" value="1"/>
</dbReference>
<protein>
    <recommendedName>
        <fullName evidence="4">Glycosyltransferase N-terminal domain-containing protein</fullName>
    </recommendedName>
</protein>
<dbReference type="InterPro" id="IPR002213">
    <property type="entry name" value="UDP_glucos_trans"/>
</dbReference>
<dbReference type="Pfam" id="PF26168">
    <property type="entry name" value="Glyco_transf_N"/>
    <property type="match status" value="1"/>
</dbReference>
<evidence type="ECO:0000313" key="5">
    <source>
        <dbReference type="EMBL" id="KAK6942779.1"/>
    </source>
</evidence>
<keyword evidence="6" id="KW-1185">Reference proteome</keyword>
<dbReference type="Gene3D" id="3.40.50.2000">
    <property type="entry name" value="Glycogen Phosphorylase B"/>
    <property type="match status" value="2"/>
</dbReference>
<dbReference type="GO" id="GO:0080043">
    <property type="term" value="F:quercetin 3-O-glucosyltransferase activity"/>
    <property type="evidence" value="ECO:0007669"/>
    <property type="project" value="TreeGrafter"/>
</dbReference>
<organism evidence="5 6">
    <name type="scientific">Dillenia turbinata</name>
    <dbReference type="NCBI Taxonomy" id="194707"/>
    <lineage>
        <taxon>Eukaryota</taxon>
        <taxon>Viridiplantae</taxon>
        <taxon>Streptophyta</taxon>
        <taxon>Embryophyta</taxon>
        <taxon>Tracheophyta</taxon>
        <taxon>Spermatophyta</taxon>
        <taxon>Magnoliopsida</taxon>
        <taxon>eudicotyledons</taxon>
        <taxon>Gunneridae</taxon>
        <taxon>Pentapetalae</taxon>
        <taxon>Dilleniales</taxon>
        <taxon>Dilleniaceae</taxon>
        <taxon>Dillenia</taxon>
    </lineage>
</organism>
<reference evidence="5 6" key="1">
    <citation type="submission" date="2023-12" db="EMBL/GenBank/DDBJ databases">
        <title>A high-quality genome assembly for Dillenia turbinata (Dilleniales).</title>
        <authorList>
            <person name="Chanderbali A."/>
        </authorList>
    </citation>
    <scope>NUCLEOTIDE SEQUENCE [LARGE SCALE GENOMIC DNA]</scope>
    <source>
        <strain evidence="5">LSX21</strain>
        <tissue evidence="5">Leaf</tissue>
    </source>
</reference>
<comment type="caution">
    <text evidence="5">The sequence shown here is derived from an EMBL/GenBank/DDBJ whole genome shotgun (WGS) entry which is preliminary data.</text>
</comment>
<evidence type="ECO:0000256" key="2">
    <source>
        <dbReference type="ARBA" id="ARBA00022679"/>
    </source>
</evidence>
<dbReference type="SUPFAM" id="SSF53756">
    <property type="entry name" value="UDP-Glycosyltransferase/glycogen phosphorylase"/>
    <property type="match status" value="1"/>
</dbReference>
<dbReference type="InterPro" id="IPR058980">
    <property type="entry name" value="Glyco_transf_N"/>
</dbReference>
<dbReference type="GO" id="GO:0080044">
    <property type="term" value="F:quercetin 7-O-glucosyltransferase activity"/>
    <property type="evidence" value="ECO:0007669"/>
    <property type="project" value="TreeGrafter"/>
</dbReference>
<feature type="domain" description="Glycosyltransferase N-terminal" evidence="4">
    <location>
        <begin position="8"/>
        <end position="54"/>
    </location>
</feature>
<evidence type="ECO:0000256" key="1">
    <source>
        <dbReference type="ARBA" id="ARBA00009995"/>
    </source>
</evidence>
<name>A0AAN8ZIR8_9MAGN</name>
<sequence>MKNQHQKIHAMMIPYPLQGHVIPFVHLAMKLASRGLTITFINTHSVHHQISQAKTGNPIDDIFVEARKSGFDIRYMTVHDGLPLGFDRSLNHDQYMECILHVFSAHVDELVGSIARSDPPINCLISDTFYVWSSMIAHKYNLVNVSFWTEPALVLTLYYHLGLLREKGHFGSPAKRKDIIDYIPGVSAINPTDMMSYLQAEDTSTVVHRIIYKAFEDVKKADIIICNTIQELESDTISALHQKQPSYAIGPILTSGLTKSSVSMNMWAEMDCTKWLDDKPNGSVLYISFGSYAHTSKEELDEIAHGLLLSKVNFIWVLREDIVSSDDPDPLPAGCDSFDAAIAVHLSKHQERTGFQSALASHESSIWEAEDTCDAFSFQKNHVSHKSCPRSSEENFSDQCQQTAQASLEGRRSFVEELPTAEEPVSEPPQGGVTDEHQPDTPVLENSYKDLSGLTDMYWPDSLGPLDLDAPSCRYHREDMILSDSLSGLNRQIASSLDTFQNCSFFYGLDRKEIGSSMETQAGTSFADYEIGND</sequence>
<accession>A0AAN8ZIR8</accession>
<dbReference type="CDD" id="cd03784">
    <property type="entry name" value="GT1_Gtf-like"/>
    <property type="match status" value="1"/>
</dbReference>
<keyword evidence="2" id="KW-0808">Transferase</keyword>
<evidence type="ECO:0000313" key="6">
    <source>
        <dbReference type="Proteomes" id="UP001370490"/>
    </source>
</evidence>
<evidence type="ECO:0000256" key="3">
    <source>
        <dbReference type="SAM" id="MobiDB-lite"/>
    </source>
</evidence>